<dbReference type="NCBIfam" id="TIGR01635">
    <property type="entry name" value="tail_comp_S"/>
    <property type="match status" value="1"/>
</dbReference>
<reference evidence="2 3" key="1">
    <citation type="submission" date="2023-04" db="EMBL/GenBank/DDBJ databases">
        <title>Ottowia paracancer sp. nov., isolated from human stomach.</title>
        <authorList>
            <person name="Song Y."/>
        </authorList>
    </citation>
    <scope>NUCLEOTIDE SEQUENCE [LARGE SCALE GENOMIC DNA]</scope>
    <source>
        <strain evidence="2 3">10c7w1</strain>
    </source>
</reference>
<protein>
    <submittedName>
        <fullName evidence="2">Phage virion morphogenesis protein</fullName>
    </submittedName>
</protein>
<proteinExistence type="predicted"/>
<evidence type="ECO:0000313" key="2">
    <source>
        <dbReference type="EMBL" id="MDG9699282.1"/>
    </source>
</evidence>
<gene>
    <name evidence="2" type="ORF">QB898_06015</name>
</gene>
<dbReference type="EMBL" id="JARVII010000009">
    <property type="protein sequence ID" value="MDG9699282.1"/>
    <property type="molecule type" value="Genomic_DNA"/>
</dbReference>
<dbReference type="RefSeq" id="WP_279524216.1">
    <property type="nucleotide sequence ID" value="NZ_JARVII010000009.1"/>
</dbReference>
<feature type="region of interest" description="Disordered" evidence="1">
    <location>
        <begin position="36"/>
        <end position="55"/>
    </location>
</feature>
<accession>A0AAW6RMV6</accession>
<evidence type="ECO:0000313" key="3">
    <source>
        <dbReference type="Proteomes" id="UP001237156"/>
    </source>
</evidence>
<dbReference type="AlphaFoldDB" id="A0AAW6RMV6"/>
<comment type="caution">
    <text evidence="2">The sequence shown here is derived from an EMBL/GenBank/DDBJ whole genome shotgun (WGS) entry which is preliminary data.</text>
</comment>
<dbReference type="Proteomes" id="UP001237156">
    <property type="component" value="Unassembled WGS sequence"/>
</dbReference>
<evidence type="ECO:0000256" key="1">
    <source>
        <dbReference type="SAM" id="MobiDB-lite"/>
    </source>
</evidence>
<name>A0AAW6RMV6_9BURK</name>
<dbReference type="Pfam" id="PF05069">
    <property type="entry name" value="Phage_tail_S"/>
    <property type="match status" value="1"/>
</dbReference>
<organism evidence="2 3">
    <name type="scientific">Ottowia cancrivicina</name>
    <dbReference type="NCBI Taxonomy" id="3040346"/>
    <lineage>
        <taxon>Bacteria</taxon>
        <taxon>Pseudomonadati</taxon>
        <taxon>Pseudomonadota</taxon>
        <taxon>Betaproteobacteria</taxon>
        <taxon>Burkholderiales</taxon>
        <taxon>Comamonadaceae</taxon>
        <taxon>Ottowia</taxon>
    </lineage>
</organism>
<keyword evidence="3" id="KW-1185">Reference proteome</keyword>
<sequence>MLTIAINDEAFRDLLQTLQNRLQDMTPAMTGIGAEMESRVSRRFETRTDPTGKPWEKWADATDKSYPRPGTPAAIKAGRSGNERLLDRYGDMLQGLSYQAEAGSVRVGFDQSYATFHEFGVEFGKRRMPRRGLLMANPQAGTLAPDDERAVIDVLGDFLFQQ</sequence>
<dbReference type="InterPro" id="IPR006522">
    <property type="entry name" value="Phage_virion_morphogenesis"/>
</dbReference>